<dbReference type="PANTHER" id="PTHR10357">
    <property type="entry name" value="ALPHA-AMYLASE FAMILY MEMBER"/>
    <property type="match status" value="1"/>
</dbReference>
<feature type="domain" description="Threonyl/alanyl tRNA synthetase SAD" evidence="4">
    <location>
        <begin position="694"/>
        <end position="740"/>
    </location>
</feature>
<sequence>MKEKVVIYQVLPRLFRNANITRKENGTIDENGCGKLNNFNDAVLARIHDMGFTHIWYTGVIRHATQTDYSSFGIPVQHAEVVKGKAGSPYAITDYYDVDPDLAENVSMRMTEWESLIERTHKAGMKVIMDFVPNHVAREYHSIRKPAGVRDLGEDDDKNMHFSTRNNFYYTWGDLDLNDVRCSKPEFKAFSSKEAKIYEPYHESPAKATGNDRFDNHPGRNDWYETVKLNYGVDYCDAGGRSYHYEPVPSTWGKMTDILLFWASKGVDGFRCDMAEMVPCAFWSYATQILKARYPEVIVIGEVYDPNQYRNYVKAGFDYLYDKVGMYDCLRAVIRGERPAASITHEWQVVDDIREHMLYFLENHDEQRIASDYFCGDARKALPAAAMSLFFQKNPFMVYSGQEFGEKGMDKEGFSGVDGRTTIFDYWSPVTLSHAYDTLVASKPRGRKPATPHKEWCTAEQKELAVQYRKMLRLANEERAIREGDTFDLMYVNAISEHFDPRSQFAFLRKKDEEVLLVVLNFSAESCLLGVTIPAHAFDFFHITEEEVMATELWTGDKKKVELKKDGRFPVAVEPYGVRIYKFNVKMEESEFILNEHHKEEFPPAHTAEHLLNQLMVRMFSCERSRNAHIERKKSKMTFVVDHKPSRQEEKAIETEMNRLIALDMPVTYEFVDRDHIPADVKLDRLPEDASETLRLVRIGDYDVCPCIGKHVRSTAQIGKFVMLGTNWDEASHSLRIRFKIVQ</sequence>
<name>A0A6A7W934_9BACT</name>
<dbReference type="InterPro" id="IPR012947">
    <property type="entry name" value="tRNA_SAD"/>
</dbReference>
<evidence type="ECO:0000256" key="1">
    <source>
        <dbReference type="ARBA" id="ARBA00022723"/>
    </source>
</evidence>
<dbReference type="SUPFAM" id="SSF55186">
    <property type="entry name" value="ThrRS/AlaRS common domain"/>
    <property type="match status" value="1"/>
</dbReference>
<dbReference type="AlphaFoldDB" id="A0A6A7W934"/>
<dbReference type="CDD" id="cd11349">
    <property type="entry name" value="AmyAc_3"/>
    <property type="match status" value="1"/>
</dbReference>
<reference evidence="5 6" key="1">
    <citation type="submission" date="2019-09" db="EMBL/GenBank/DDBJ databases">
        <title>Distinct polysaccharide growth profiles of human intestinal Prevotella copri isolates.</title>
        <authorList>
            <person name="Fehlner-Peach H."/>
            <person name="Magnabosco C."/>
            <person name="Raghavan V."/>
            <person name="Scher J.U."/>
            <person name="Tett A."/>
            <person name="Cox L.M."/>
            <person name="Gottsegen C."/>
            <person name="Watters A."/>
            <person name="Wiltshire- Gordon J.D."/>
            <person name="Segata N."/>
            <person name="Bonneau R."/>
            <person name="Littman D.R."/>
        </authorList>
    </citation>
    <scope>NUCLEOTIDE SEQUENCE [LARGE SCALE GENOMIC DNA]</scope>
    <source>
        <strain evidence="6">iAQ1173</strain>
    </source>
</reference>
<dbReference type="SMART" id="SM00863">
    <property type="entry name" value="tRNA_SAD"/>
    <property type="match status" value="1"/>
</dbReference>
<evidence type="ECO:0000313" key="5">
    <source>
        <dbReference type="EMBL" id="MQP10856.1"/>
    </source>
</evidence>
<dbReference type="InterPro" id="IPR018163">
    <property type="entry name" value="Thr/Ala-tRNA-synth_IIc_edit"/>
</dbReference>
<dbReference type="Pfam" id="PF00128">
    <property type="entry name" value="Alpha-amylase"/>
    <property type="match status" value="1"/>
</dbReference>
<feature type="domain" description="Glycosyl hydrolase family 13 catalytic" evidence="3">
    <location>
        <begin position="9"/>
        <end position="443"/>
    </location>
</feature>
<keyword evidence="1" id="KW-0479">Metal-binding</keyword>
<dbReference type="OrthoDB" id="9805159at2"/>
<protein>
    <submittedName>
        <fullName evidence="5">Alpha-amylase</fullName>
    </submittedName>
</protein>
<keyword evidence="2" id="KW-0862">Zinc</keyword>
<dbReference type="GO" id="GO:0004812">
    <property type="term" value="F:aminoacyl-tRNA ligase activity"/>
    <property type="evidence" value="ECO:0007669"/>
    <property type="project" value="InterPro"/>
</dbReference>
<evidence type="ECO:0000259" key="3">
    <source>
        <dbReference type="SMART" id="SM00642"/>
    </source>
</evidence>
<evidence type="ECO:0000259" key="4">
    <source>
        <dbReference type="SMART" id="SM00863"/>
    </source>
</evidence>
<dbReference type="Pfam" id="PF07973">
    <property type="entry name" value="tRNA_SAD"/>
    <property type="match status" value="1"/>
</dbReference>
<accession>A0A6A7W934</accession>
<dbReference type="SMART" id="SM00642">
    <property type="entry name" value="Aamy"/>
    <property type="match status" value="1"/>
</dbReference>
<dbReference type="GO" id="GO:0009313">
    <property type="term" value="P:oligosaccharide catabolic process"/>
    <property type="evidence" value="ECO:0007669"/>
    <property type="project" value="TreeGrafter"/>
</dbReference>
<dbReference type="InterPro" id="IPR017853">
    <property type="entry name" value="GH"/>
</dbReference>
<dbReference type="InterPro" id="IPR013780">
    <property type="entry name" value="Glyco_hydro_b"/>
</dbReference>
<dbReference type="GO" id="GO:0046872">
    <property type="term" value="F:metal ion binding"/>
    <property type="evidence" value="ECO:0007669"/>
    <property type="project" value="UniProtKB-KW"/>
</dbReference>
<dbReference type="SUPFAM" id="SSF51445">
    <property type="entry name" value="(Trans)glycosidases"/>
    <property type="match status" value="1"/>
</dbReference>
<dbReference type="InterPro" id="IPR006047">
    <property type="entry name" value="GH13_cat_dom"/>
</dbReference>
<dbReference type="RefSeq" id="WP_158462711.1">
    <property type="nucleotide sequence ID" value="NZ_VZAD01000021.1"/>
</dbReference>
<dbReference type="PANTHER" id="PTHR10357:SF205">
    <property type="entry name" value="O-GLYCOSYL HYDROLASE FAMILY 13"/>
    <property type="match status" value="1"/>
</dbReference>
<dbReference type="Gene3D" id="2.60.40.1180">
    <property type="entry name" value="Golgi alpha-mannosidase II"/>
    <property type="match status" value="1"/>
</dbReference>
<comment type="caution">
    <text evidence="5">The sequence shown here is derived from an EMBL/GenBank/DDBJ whole genome shotgun (WGS) entry which is preliminary data.</text>
</comment>
<evidence type="ECO:0000256" key="2">
    <source>
        <dbReference type="ARBA" id="ARBA00022833"/>
    </source>
</evidence>
<keyword evidence="6" id="KW-1185">Reference proteome</keyword>
<dbReference type="SUPFAM" id="SSF51011">
    <property type="entry name" value="Glycosyl hydrolase domain"/>
    <property type="match status" value="1"/>
</dbReference>
<dbReference type="GO" id="GO:0005524">
    <property type="term" value="F:ATP binding"/>
    <property type="evidence" value="ECO:0007669"/>
    <property type="project" value="InterPro"/>
</dbReference>
<gene>
    <name evidence="5" type="ORF">F7D20_02510</name>
</gene>
<dbReference type="GO" id="GO:0043039">
    <property type="term" value="P:tRNA aminoacylation"/>
    <property type="evidence" value="ECO:0007669"/>
    <property type="project" value="InterPro"/>
</dbReference>
<evidence type="ECO:0000313" key="6">
    <source>
        <dbReference type="Proteomes" id="UP000384372"/>
    </source>
</evidence>
<dbReference type="EMBL" id="VZAD01000021">
    <property type="protein sequence ID" value="MQP10856.1"/>
    <property type="molecule type" value="Genomic_DNA"/>
</dbReference>
<dbReference type="GO" id="GO:0004556">
    <property type="term" value="F:alpha-amylase activity"/>
    <property type="evidence" value="ECO:0007669"/>
    <property type="project" value="TreeGrafter"/>
</dbReference>
<dbReference type="Proteomes" id="UP000384372">
    <property type="component" value="Unassembled WGS sequence"/>
</dbReference>
<dbReference type="Gene3D" id="3.30.980.10">
    <property type="entry name" value="Threonyl-trna Synthetase, Chain A, domain 2"/>
    <property type="match status" value="1"/>
</dbReference>
<organism evidence="5 6">
    <name type="scientific">Segatella copri</name>
    <dbReference type="NCBI Taxonomy" id="165179"/>
    <lineage>
        <taxon>Bacteria</taxon>
        <taxon>Pseudomonadati</taxon>
        <taxon>Bacteroidota</taxon>
        <taxon>Bacteroidia</taxon>
        <taxon>Bacteroidales</taxon>
        <taxon>Prevotellaceae</taxon>
        <taxon>Segatella</taxon>
    </lineage>
</organism>
<proteinExistence type="predicted"/>
<dbReference type="Gene3D" id="3.20.20.80">
    <property type="entry name" value="Glycosidases"/>
    <property type="match status" value="2"/>
</dbReference>